<dbReference type="Proteomes" id="UP000027195">
    <property type="component" value="Unassembled WGS sequence"/>
</dbReference>
<proteinExistence type="predicted"/>
<dbReference type="AlphaFoldDB" id="A0A067N2R2"/>
<keyword evidence="1" id="KW-1133">Transmembrane helix</keyword>
<sequence length="238" mass="24894">MISGLAVTSVWPSFEGEFVSTQPITLAAPTPHSFPFFLAARALAATTLATTSVRSRGPLSRGRCSRGTFAVIVLAAHVTILAAPVLRPHPPHALVLSLVAPTLAASVLMATILGHPFSRHWLLQPYPPAPVLAAAVPTVVTPSLALAASILAAVILGYSSSRLPFSRSPFLPLPLAAAIFAPFSLFSFFSRPLFLGARSLPAALFLALPFSQFPPSSPTLVVTKVPFPLILGVLAPLL</sequence>
<keyword evidence="1" id="KW-0812">Transmembrane</keyword>
<dbReference type="EMBL" id="KL198021">
    <property type="protein sequence ID" value="KDQ18407.1"/>
    <property type="molecule type" value="Genomic_DNA"/>
</dbReference>
<accession>A0A067N2R2</accession>
<feature type="transmembrane region" description="Helical" evidence="1">
    <location>
        <begin position="92"/>
        <end position="113"/>
    </location>
</feature>
<protein>
    <submittedName>
        <fullName evidence="2">Uncharacterized protein</fullName>
    </submittedName>
</protein>
<feature type="transmembrane region" description="Helical" evidence="1">
    <location>
        <begin position="67"/>
        <end position="86"/>
    </location>
</feature>
<keyword evidence="1" id="KW-0472">Membrane</keyword>
<gene>
    <name evidence="2" type="ORF">BOTBODRAFT_171253</name>
</gene>
<evidence type="ECO:0000313" key="2">
    <source>
        <dbReference type="EMBL" id="KDQ18407.1"/>
    </source>
</evidence>
<dbReference type="HOGENOM" id="CLU_1165670_0_0_1"/>
<feature type="transmembrane region" description="Helical" evidence="1">
    <location>
        <begin position="134"/>
        <end position="158"/>
    </location>
</feature>
<evidence type="ECO:0000256" key="1">
    <source>
        <dbReference type="SAM" id="Phobius"/>
    </source>
</evidence>
<evidence type="ECO:0000313" key="3">
    <source>
        <dbReference type="Proteomes" id="UP000027195"/>
    </source>
</evidence>
<dbReference type="InParanoid" id="A0A067N2R2"/>
<feature type="transmembrane region" description="Helical" evidence="1">
    <location>
        <begin position="170"/>
        <end position="189"/>
    </location>
</feature>
<organism evidence="2 3">
    <name type="scientific">Botryobasidium botryosum (strain FD-172 SS1)</name>
    <dbReference type="NCBI Taxonomy" id="930990"/>
    <lineage>
        <taxon>Eukaryota</taxon>
        <taxon>Fungi</taxon>
        <taxon>Dikarya</taxon>
        <taxon>Basidiomycota</taxon>
        <taxon>Agaricomycotina</taxon>
        <taxon>Agaricomycetes</taxon>
        <taxon>Cantharellales</taxon>
        <taxon>Botryobasidiaceae</taxon>
        <taxon>Botryobasidium</taxon>
    </lineage>
</organism>
<keyword evidence="3" id="KW-1185">Reference proteome</keyword>
<name>A0A067N2R2_BOTB1</name>
<reference evidence="3" key="1">
    <citation type="journal article" date="2014" name="Proc. Natl. Acad. Sci. U.S.A.">
        <title>Extensive sampling of basidiomycete genomes demonstrates inadequacy of the white-rot/brown-rot paradigm for wood decay fungi.</title>
        <authorList>
            <person name="Riley R."/>
            <person name="Salamov A.A."/>
            <person name="Brown D.W."/>
            <person name="Nagy L.G."/>
            <person name="Floudas D."/>
            <person name="Held B.W."/>
            <person name="Levasseur A."/>
            <person name="Lombard V."/>
            <person name="Morin E."/>
            <person name="Otillar R."/>
            <person name="Lindquist E.A."/>
            <person name="Sun H."/>
            <person name="LaButti K.M."/>
            <person name="Schmutz J."/>
            <person name="Jabbour D."/>
            <person name="Luo H."/>
            <person name="Baker S.E."/>
            <person name="Pisabarro A.G."/>
            <person name="Walton J.D."/>
            <person name="Blanchette R.A."/>
            <person name="Henrissat B."/>
            <person name="Martin F."/>
            <person name="Cullen D."/>
            <person name="Hibbett D.S."/>
            <person name="Grigoriev I.V."/>
        </authorList>
    </citation>
    <scope>NUCLEOTIDE SEQUENCE [LARGE SCALE GENOMIC DNA]</scope>
    <source>
        <strain evidence="3">FD-172 SS1</strain>
    </source>
</reference>